<sequence>MLPQVRRARHCFPSAMCAMLTMLVPVSLQIESRWGVEYPVVPWEDMWQEMEMMAVGKNCPTEISTCWHTANETIAQALVPQVCRPCACDEECVRYGDCCRDKAQADWGDGREEGTGRYNCGRLRPWDYQGLLMVGSCLPEYRDHPVERLCTQKVPPEEYTYFLDLSVTSKLTNTTYTNYHCAVCNNDASSLHAHTVTINCRTTQMAEFTEPEKFAEKYGGRLCMYPKSGCPPNLLGRKAHCKQQYVSLHHKLASDVPLLPQDQASSQPKTNKPNVQRVMSLLHQLQQQSQSSVDLPDLVQQLLKRSGDSFKGTDQNPGTLSKCRSFTEGTCPEIKDEQQRALVAQLRSMAAGSFRAEMGNHGPPKTSSAHHQPSSLNHTANTSYNSLYTPSKSLPPQMSADNGPAIASPQLIKRSQNSFNHLQRTPKSQ</sequence>
<keyword evidence="2" id="KW-0732">Signal</keyword>
<evidence type="ECO:0000313" key="4">
    <source>
        <dbReference type="Proteomes" id="UP000324222"/>
    </source>
</evidence>
<gene>
    <name evidence="3" type="ORF">E2C01_013246</name>
</gene>
<proteinExistence type="predicted"/>
<evidence type="ECO:0000256" key="1">
    <source>
        <dbReference type="SAM" id="MobiDB-lite"/>
    </source>
</evidence>
<feature type="signal peptide" evidence="2">
    <location>
        <begin position="1"/>
        <end position="28"/>
    </location>
</feature>
<feature type="region of interest" description="Disordered" evidence="1">
    <location>
        <begin position="355"/>
        <end position="429"/>
    </location>
</feature>
<dbReference type="Proteomes" id="UP000324222">
    <property type="component" value="Unassembled WGS sequence"/>
</dbReference>
<protein>
    <recommendedName>
        <fullName evidence="5">SMB domain-containing protein</fullName>
    </recommendedName>
</protein>
<feature type="compositionally biased region" description="Polar residues" evidence="1">
    <location>
        <begin position="413"/>
        <end position="429"/>
    </location>
</feature>
<evidence type="ECO:0000313" key="3">
    <source>
        <dbReference type="EMBL" id="MPC20307.1"/>
    </source>
</evidence>
<organism evidence="3 4">
    <name type="scientific">Portunus trituberculatus</name>
    <name type="common">Swimming crab</name>
    <name type="synonym">Neptunus trituberculatus</name>
    <dbReference type="NCBI Taxonomy" id="210409"/>
    <lineage>
        <taxon>Eukaryota</taxon>
        <taxon>Metazoa</taxon>
        <taxon>Ecdysozoa</taxon>
        <taxon>Arthropoda</taxon>
        <taxon>Crustacea</taxon>
        <taxon>Multicrustacea</taxon>
        <taxon>Malacostraca</taxon>
        <taxon>Eumalacostraca</taxon>
        <taxon>Eucarida</taxon>
        <taxon>Decapoda</taxon>
        <taxon>Pleocyemata</taxon>
        <taxon>Brachyura</taxon>
        <taxon>Eubrachyura</taxon>
        <taxon>Portunoidea</taxon>
        <taxon>Portunidae</taxon>
        <taxon>Portuninae</taxon>
        <taxon>Portunus</taxon>
    </lineage>
</organism>
<accession>A0A5B7DGK6</accession>
<comment type="caution">
    <text evidence="3">The sequence shown here is derived from an EMBL/GenBank/DDBJ whole genome shotgun (WGS) entry which is preliminary data.</text>
</comment>
<feature type="chain" id="PRO_5022812234" description="SMB domain-containing protein" evidence="2">
    <location>
        <begin position="29"/>
        <end position="429"/>
    </location>
</feature>
<feature type="compositionally biased region" description="Polar residues" evidence="1">
    <location>
        <begin position="365"/>
        <end position="400"/>
    </location>
</feature>
<dbReference type="PANTHER" id="PTHR45902:SF4">
    <property type="entry name" value="G-PROTEIN COUPLED RECEPTORS FAMILY 2 PROFILE 2 DOMAIN-CONTAINING PROTEIN"/>
    <property type="match status" value="1"/>
</dbReference>
<evidence type="ECO:0000256" key="2">
    <source>
        <dbReference type="SAM" id="SignalP"/>
    </source>
</evidence>
<name>A0A5B7DGK6_PORTR</name>
<keyword evidence="4" id="KW-1185">Reference proteome</keyword>
<dbReference type="InterPro" id="IPR053231">
    <property type="entry name" value="GPCR_LN-TM7"/>
</dbReference>
<evidence type="ECO:0008006" key="5">
    <source>
        <dbReference type="Google" id="ProtNLM"/>
    </source>
</evidence>
<dbReference type="AlphaFoldDB" id="A0A5B7DGK6"/>
<dbReference type="EMBL" id="VSRR010000857">
    <property type="protein sequence ID" value="MPC20307.1"/>
    <property type="molecule type" value="Genomic_DNA"/>
</dbReference>
<dbReference type="OrthoDB" id="6134459at2759"/>
<reference evidence="3 4" key="1">
    <citation type="submission" date="2019-05" db="EMBL/GenBank/DDBJ databases">
        <title>Another draft genome of Portunus trituberculatus and its Hox gene families provides insights of decapod evolution.</title>
        <authorList>
            <person name="Jeong J.-H."/>
            <person name="Song I."/>
            <person name="Kim S."/>
            <person name="Choi T."/>
            <person name="Kim D."/>
            <person name="Ryu S."/>
            <person name="Kim W."/>
        </authorList>
    </citation>
    <scope>NUCLEOTIDE SEQUENCE [LARGE SCALE GENOMIC DNA]</scope>
    <source>
        <tissue evidence="3">Muscle</tissue>
    </source>
</reference>
<dbReference type="PANTHER" id="PTHR45902">
    <property type="entry name" value="LATROPHILIN RECEPTOR-LIKE PROTEIN A"/>
    <property type="match status" value="1"/>
</dbReference>